<dbReference type="Proteomes" id="UP001597180">
    <property type="component" value="Unassembled WGS sequence"/>
</dbReference>
<name>A0ABW3UWH8_9BACL</name>
<feature type="signal peptide" evidence="1">
    <location>
        <begin position="1"/>
        <end position="29"/>
    </location>
</feature>
<proteinExistence type="predicted"/>
<dbReference type="RefSeq" id="WP_345594047.1">
    <property type="nucleotide sequence ID" value="NZ_BAABJG010000052.1"/>
</dbReference>
<comment type="caution">
    <text evidence="2">The sequence shown here is derived from an EMBL/GenBank/DDBJ whole genome shotgun (WGS) entry which is preliminary data.</text>
</comment>
<protein>
    <submittedName>
        <fullName evidence="2">Uncharacterized protein</fullName>
    </submittedName>
</protein>
<sequence length="585" mass="64344">MMQNHLKKALSAVIVSSLVLSFGPIAAMADETDNAVSIDNRYPVTLNGPLQVKVSSLLSEHSINGTRVGVKVKMYNVSNDTVRVPDYEARIAMSNGARYVLKGSADNPVSVPPMSSIELSYMTQIDGGDSLNPTDIVWIDVDKDVYPKVETTMLDVPVSNLVWYGDQTPISDPGAIKAWGEPFTIPSLDSSLTYTPVHLATNFKDQVPVKVLKLLVQNPGTKTESIPSFSLDGKSATFTYKGTRADQAVSALDPGDQKYIYYAIPTDLDTQLSSFTVSTTETYKVPNRTDASAIISYKVGRLSILVPESSASIKDTTEPAAYTMNTPLQIDPINNSINPDISVSVVDMQTYENEGMGYQTGIVKMKFSNKSDKPLPVPQFAAELVGGGFTYAGSRLNNNAALVVPGTDYVVNYSFVLPMNDIKNQYTLKLIDDKTAAPYKITISQANVTMNKTSIDNQQLLAYPYQLTIKDWALSNLAGMNQATQTYNYNYKLRINTELKSVDTVMVDANFNKLLMVLETKDGRKIASTTKNLSGENRFTNGEQLIYFNDTQLDQLENSLRLKVYETIDTPAGQARRLVAQLERD</sequence>
<evidence type="ECO:0000313" key="3">
    <source>
        <dbReference type="Proteomes" id="UP001597180"/>
    </source>
</evidence>
<dbReference type="EMBL" id="JBHTLU010000058">
    <property type="protein sequence ID" value="MFD1225297.1"/>
    <property type="molecule type" value="Genomic_DNA"/>
</dbReference>
<evidence type="ECO:0000313" key="2">
    <source>
        <dbReference type="EMBL" id="MFD1225297.1"/>
    </source>
</evidence>
<organism evidence="2 3">
    <name type="scientific">Paenibacillus vulneris</name>
    <dbReference type="NCBI Taxonomy" id="1133364"/>
    <lineage>
        <taxon>Bacteria</taxon>
        <taxon>Bacillati</taxon>
        <taxon>Bacillota</taxon>
        <taxon>Bacilli</taxon>
        <taxon>Bacillales</taxon>
        <taxon>Paenibacillaceae</taxon>
        <taxon>Paenibacillus</taxon>
    </lineage>
</organism>
<evidence type="ECO:0000256" key="1">
    <source>
        <dbReference type="SAM" id="SignalP"/>
    </source>
</evidence>
<keyword evidence="3" id="KW-1185">Reference proteome</keyword>
<feature type="chain" id="PRO_5046754452" evidence="1">
    <location>
        <begin position="30"/>
        <end position="585"/>
    </location>
</feature>
<reference evidence="3" key="1">
    <citation type="journal article" date="2019" name="Int. J. Syst. Evol. Microbiol.">
        <title>The Global Catalogue of Microorganisms (GCM) 10K type strain sequencing project: providing services to taxonomists for standard genome sequencing and annotation.</title>
        <authorList>
            <consortium name="The Broad Institute Genomics Platform"/>
            <consortium name="The Broad Institute Genome Sequencing Center for Infectious Disease"/>
            <person name="Wu L."/>
            <person name="Ma J."/>
        </authorList>
    </citation>
    <scope>NUCLEOTIDE SEQUENCE [LARGE SCALE GENOMIC DNA]</scope>
    <source>
        <strain evidence="3">CCUG 53270</strain>
    </source>
</reference>
<accession>A0ABW3UWH8</accession>
<gene>
    <name evidence="2" type="ORF">ACFQ4B_34975</name>
</gene>
<keyword evidence="1" id="KW-0732">Signal</keyword>